<dbReference type="SUPFAM" id="SSF54495">
    <property type="entry name" value="UBC-like"/>
    <property type="match status" value="1"/>
</dbReference>
<sequence length="123" mass="13903">MRTVLSDITNLQATTTTAPRSIRVHKWLQMDLIEIMTSDDAGITAFPEEDNLFKWKGTISGSDGSVFNFSLLFPNNYPLNPPKVKFETCLIHPTMDVFGYICLDILADNWSLPVATYIFEVII</sequence>
<dbReference type="Gene3D" id="3.10.110.10">
    <property type="entry name" value="Ubiquitin Conjugating Enzyme"/>
    <property type="match status" value="1"/>
</dbReference>
<evidence type="ECO:0000313" key="2">
    <source>
        <dbReference type="EMBL" id="PWA69669.1"/>
    </source>
</evidence>
<dbReference type="InterPro" id="IPR000608">
    <property type="entry name" value="UBC"/>
</dbReference>
<dbReference type="OrthoDB" id="9631768at2759"/>
<evidence type="ECO:0000259" key="1">
    <source>
        <dbReference type="PROSITE" id="PS50127"/>
    </source>
</evidence>
<keyword evidence="3" id="KW-1185">Reference proteome</keyword>
<proteinExistence type="predicted"/>
<reference evidence="2 3" key="1">
    <citation type="journal article" date="2018" name="Mol. Plant">
        <title>The genome of Artemisia annua provides insight into the evolution of Asteraceae family and artemisinin biosynthesis.</title>
        <authorList>
            <person name="Shen Q."/>
            <person name="Zhang L."/>
            <person name="Liao Z."/>
            <person name="Wang S."/>
            <person name="Yan T."/>
            <person name="Shi P."/>
            <person name="Liu M."/>
            <person name="Fu X."/>
            <person name="Pan Q."/>
            <person name="Wang Y."/>
            <person name="Lv Z."/>
            <person name="Lu X."/>
            <person name="Zhang F."/>
            <person name="Jiang W."/>
            <person name="Ma Y."/>
            <person name="Chen M."/>
            <person name="Hao X."/>
            <person name="Li L."/>
            <person name="Tang Y."/>
            <person name="Lv G."/>
            <person name="Zhou Y."/>
            <person name="Sun X."/>
            <person name="Brodelius P.E."/>
            <person name="Rose J.K.C."/>
            <person name="Tang K."/>
        </authorList>
    </citation>
    <scope>NUCLEOTIDE SEQUENCE [LARGE SCALE GENOMIC DNA]</scope>
    <source>
        <strain evidence="3">cv. Huhao1</strain>
        <tissue evidence="2">Leaf</tissue>
    </source>
</reference>
<dbReference type="InterPro" id="IPR016135">
    <property type="entry name" value="UBQ-conjugating_enzyme/RWD"/>
</dbReference>
<comment type="caution">
    <text evidence="2">The sequence shown here is derived from an EMBL/GenBank/DDBJ whole genome shotgun (WGS) entry which is preliminary data.</text>
</comment>
<feature type="domain" description="UBC core" evidence="1">
    <location>
        <begin position="23"/>
        <end position="123"/>
    </location>
</feature>
<dbReference type="Pfam" id="PF00179">
    <property type="entry name" value="UQ_con"/>
    <property type="match status" value="1"/>
</dbReference>
<evidence type="ECO:0000313" key="3">
    <source>
        <dbReference type="Proteomes" id="UP000245207"/>
    </source>
</evidence>
<dbReference type="AlphaFoldDB" id="A0A2U1N835"/>
<dbReference type="STRING" id="35608.A0A2U1N835"/>
<accession>A0A2U1N835</accession>
<name>A0A2U1N835_ARTAN</name>
<dbReference type="Proteomes" id="UP000245207">
    <property type="component" value="Unassembled WGS sequence"/>
</dbReference>
<dbReference type="PROSITE" id="PS50127">
    <property type="entry name" value="UBC_2"/>
    <property type="match status" value="1"/>
</dbReference>
<dbReference type="SMART" id="SM00212">
    <property type="entry name" value="UBCc"/>
    <property type="match status" value="1"/>
</dbReference>
<protein>
    <submittedName>
        <fullName evidence="2">Ubiquitin-conjugating enzyme E2 20</fullName>
    </submittedName>
</protein>
<organism evidence="2 3">
    <name type="scientific">Artemisia annua</name>
    <name type="common">Sweet wormwood</name>
    <dbReference type="NCBI Taxonomy" id="35608"/>
    <lineage>
        <taxon>Eukaryota</taxon>
        <taxon>Viridiplantae</taxon>
        <taxon>Streptophyta</taxon>
        <taxon>Embryophyta</taxon>
        <taxon>Tracheophyta</taxon>
        <taxon>Spermatophyta</taxon>
        <taxon>Magnoliopsida</taxon>
        <taxon>eudicotyledons</taxon>
        <taxon>Gunneridae</taxon>
        <taxon>Pentapetalae</taxon>
        <taxon>asterids</taxon>
        <taxon>campanulids</taxon>
        <taxon>Asterales</taxon>
        <taxon>Asteraceae</taxon>
        <taxon>Asteroideae</taxon>
        <taxon>Anthemideae</taxon>
        <taxon>Artemisiinae</taxon>
        <taxon>Artemisia</taxon>
    </lineage>
</organism>
<dbReference type="EMBL" id="PKPP01003388">
    <property type="protein sequence ID" value="PWA69669.1"/>
    <property type="molecule type" value="Genomic_DNA"/>
</dbReference>
<dbReference type="InterPro" id="IPR050113">
    <property type="entry name" value="Ub_conjugating_enzyme"/>
</dbReference>
<dbReference type="PANTHER" id="PTHR24067">
    <property type="entry name" value="UBIQUITIN-CONJUGATING ENZYME E2"/>
    <property type="match status" value="1"/>
</dbReference>
<gene>
    <name evidence="2" type="ORF">CTI12_AA295920</name>
</gene>